<keyword evidence="3" id="KW-0966">Cell projection</keyword>
<proteinExistence type="predicted"/>
<dbReference type="Proteomes" id="UP001205601">
    <property type="component" value="Unassembled WGS sequence"/>
</dbReference>
<dbReference type="EMBL" id="JAOCQF010000002">
    <property type="protein sequence ID" value="MCT8330713.1"/>
    <property type="molecule type" value="Genomic_DNA"/>
</dbReference>
<organism evidence="3 4">
    <name type="scientific">Albidovulum sediminis</name>
    <dbReference type="NCBI Taxonomy" id="3066345"/>
    <lineage>
        <taxon>Bacteria</taxon>
        <taxon>Pseudomonadati</taxon>
        <taxon>Pseudomonadota</taxon>
        <taxon>Alphaproteobacteria</taxon>
        <taxon>Rhodobacterales</taxon>
        <taxon>Paracoccaceae</taxon>
        <taxon>Albidovulum</taxon>
    </lineage>
</organism>
<gene>
    <name evidence="3" type="ORF">N5I32_14400</name>
</gene>
<keyword evidence="3" id="KW-0969">Cilium</keyword>
<protein>
    <submittedName>
        <fullName evidence="3">FliM/FliN family flagellar motor switch protein</fullName>
    </submittedName>
</protein>
<dbReference type="SUPFAM" id="SSF101801">
    <property type="entry name" value="Surface presentation of antigens (SPOA)"/>
    <property type="match status" value="1"/>
</dbReference>
<accession>A0ABT2NP61</accession>
<comment type="caution">
    <text evidence="3">The sequence shown here is derived from an EMBL/GenBank/DDBJ whole genome shotgun (WGS) entry which is preliminary data.</text>
</comment>
<evidence type="ECO:0000259" key="2">
    <source>
        <dbReference type="Pfam" id="PF01052"/>
    </source>
</evidence>
<feature type="region of interest" description="Disordered" evidence="1">
    <location>
        <begin position="171"/>
        <end position="230"/>
    </location>
</feature>
<evidence type="ECO:0000256" key="1">
    <source>
        <dbReference type="SAM" id="MobiDB-lite"/>
    </source>
</evidence>
<dbReference type="Gene3D" id="2.30.330.10">
    <property type="entry name" value="SpoA-like"/>
    <property type="match status" value="1"/>
</dbReference>
<name>A0ABT2NP61_9RHOB</name>
<feature type="domain" description="Flagellar motor switch protein FliN-like C-terminal" evidence="2">
    <location>
        <begin position="101"/>
        <end position="170"/>
    </location>
</feature>
<feature type="compositionally biased region" description="Low complexity" evidence="1">
    <location>
        <begin position="198"/>
        <end position="223"/>
    </location>
</feature>
<sequence length="230" mass="23276">MAGFVDAALAGLSEEVAGTEDAVWAEGFHYASCLDDPRPLPLLLEDGAIRVLRLGLLLGEGGERQGTLLLALPAEGRGARHAEAAGPTPEARDWSARLERALLAAPAEAEAVLARIRVTADAMLGLRPGMLLPVPADCVARVSLEVGGGGAFARGRLGRFRGARALRIEEGLAGEPPGPAIESRPLAPPLEGLGTGGRSADAGAGAARRAAAPAPGAAPSGRAFPTRQAG</sequence>
<keyword evidence="3" id="KW-0282">Flagellum</keyword>
<reference evidence="4" key="1">
    <citation type="submission" date="2023-07" db="EMBL/GenBank/DDBJ databases">
        <title>Defluviimonas sediminis sp. nov., isolated from mangrove sediment.</title>
        <authorList>
            <person name="Liu L."/>
            <person name="Li J."/>
            <person name="Huang Y."/>
            <person name="Pan J."/>
            <person name="Li M."/>
        </authorList>
    </citation>
    <scope>NUCLEOTIDE SEQUENCE [LARGE SCALE GENOMIC DNA]</scope>
    <source>
        <strain evidence="4">FT324</strain>
    </source>
</reference>
<dbReference type="InterPro" id="IPR001543">
    <property type="entry name" value="FliN-like_C"/>
</dbReference>
<dbReference type="InterPro" id="IPR036429">
    <property type="entry name" value="SpoA-like_sf"/>
</dbReference>
<evidence type="ECO:0000313" key="4">
    <source>
        <dbReference type="Proteomes" id="UP001205601"/>
    </source>
</evidence>
<evidence type="ECO:0000313" key="3">
    <source>
        <dbReference type="EMBL" id="MCT8330713.1"/>
    </source>
</evidence>
<dbReference type="Pfam" id="PF01052">
    <property type="entry name" value="FliMN_C"/>
    <property type="match status" value="1"/>
</dbReference>
<keyword evidence="4" id="KW-1185">Reference proteome</keyword>